<keyword evidence="3" id="KW-0653">Protein transport</keyword>
<accession>A0AAD5M1W3</accession>
<dbReference type="GO" id="GO:0007264">
    <property type="term" value="P:small GTPase-mediated signal transduction"/>
    <property type="evidence" value="ECO:0007669"/>
    <property type="project" value="InterPro"/>
</dbReference>
<keyword evidence="2" id="KW-0344">Guanine-nucleotide releasing factor</keyword>
<dbReference type="AlphaFoldDB" id="A0AAD5M1W3"/>
<evidence type="ECO:0000256" key="4">
    <source>
        <dbReference type="SAM" id="MobiDB-lite"/>
    </source>
</evidence>
<evidence type="ECO:0000313" key="5">
    <source>
        <dbReference type="EMBL" id="KAJ1350672.1"/>
    </source>
</evidence>
<proteinExistence type="predicted"/>
<protein>
    <submittedName>
        <fullName evidence="5">Uncharacterized protein</fullName>
    </submittedName>
</protein>
<gene>
    <name evidence="5" type="ORF">KIN20_006528</name>
</gene>
<keyword evidence="6" id="KW-1185">Reference proteome</keyword>
<dbReference type="GO" id="GO:0008270">
    <property type="term" value="F:zinc ion binding"/>
    <property type="evidence" value="ECO:0007669"/>
    <property type="project" value="TreeGrafter"/>
</dbReference>
<sequence length="108" mass="12549">MIDASKIFPEKLTITECHGKKEPVNRDDLLNVDNKNWNGIVCRRCESLIFPEDKTLLCGDCEFGPIGLRTMDDKEFWIAVERVRYKDKKPPMRKGEVAKPKKAKKVQR</sequence>
<dbReference type="GO" id="GO:0016020">
    <property type="term" value="C:membrane"/>
    <property type="evidence" value="ECO:0007669"/>
    <property type="project" value="TreeGrafter"/>
</dbReference>
<dbReference type="EMBL" id="JAHQIW010000921">
    <property type="protein sequence ID" value="KAJ1350672.1"/>
    <property type="molecule type" value="Genomic_DNA"/>
</dbReference>
<keyword evidence="1" id="KW-0813">Transport</keyword>
<evidence type="ECO:0000256" key="2">
    <source>
        <dbReference type="ARBA" id="ARBA00022658"/>
    </source>
</evidence>
<evidence type="ECO:0000313" key="6">
    <source>
        <dbReference type="Proteomes" id="UP001196413"/>
    </source>
</evidence>
<dbReference type="PANTHER" id="PTHR13276:SF3">
    <property type="entry name" value="MSS4-LIKE PROTEIN"/>
    <property type="match status" value="1"/>
</dbReference>
<dbReference type="Proteomes" id="UP001196413">
    <property type="component" value="Unassembled WGS sequence"/>
</dbReference>
<comment type="caution">
    <text evidence="5">The sequence shown here is derived from an EMBL/GenBank/DDBJ whole genome shotgun (WGS) entry which is preliminary data.</text>
</comment>
<dbReference type="Pfam" id="PF04421">
    <property type="entry name" value="Mss4"/>
    <property type="match status" value="1"/>
</dbReference>
<evidence type="ECO:0000256" key="3">
    <source>
        <dbReference type="ARBA" id="ARBA00022927"/>
    </source>
</evidence>
<feature type="region of interest" description="Disordered" evidence="4">
    <location>
        <begin position="88"/>
        <end position="108"/>
    </location>
</feature>
<name>A0AAD5M1W3_PARTN</name>
<dbReference type="GO" id="GO:0015031">
    <property type="term" value="P:protein transport"/>
    <property type="evidence" value="ECO:0007669"/>
    <property type="project" value="UniProtKB-KW"/>
</dbReference>
<reference evidence="5" key="1">
    <citation type="submission" date="2021-06" db="EMBL/GenBank/DDBJ databases">
        <title>Parelaphostrongylus tenuis whole genome reference sequence.</title>
        <authorList>
            <person name="Garwood T.J."/>
            <person name="Larsen P.A."/>
            <person name="Fountain-Jones N.M."/>
            <person name="Garbe J.R."/>
            <person name="Macchietto M.G."/>
            <person name="Kania S.A."/>
            <person name="Gerhold R.W."/>
            <person name="Richards J.E."/>
            <person name="Wolf T.M."/>
        </authorList>
    </citation>
    <scope>NUCLEOTIDE SEQUENCE</scope>
    <source>
        <strain evidence="5">MNPRO001-30</strain>
        <tissue evidence="5">Meninges</tissue>
    </source>
</reference>
<dbReference type="PROSITE" id="PS51796">
    <property type="entry name" value="MSS4"/>
    <property type="match status" value="1"/>
</dbReference>
<dbReference type="GO" id="GO:0005085">
    <property type="term" value="F:guanyl-nucleotide exchange factor activity"/>
    <property type="evidence" value="ECO:0007669"/>
    <property type="project" value="UniProtKB-KW"/>
</dbReference>
<dbReference type="GO" id="GO:0006892">
    <property type="term" value="P:post-Golgi vesicle-mediated transport"/>
    <property type="evidence" value="ECO:0007669"/>
    <property type="project" value="TreeGrafter"/>
</dbReference>
<evidence type="ECO:0000256" key="1">
    <source>
        <dbReference type="ARBA" id="ARBA00022448"/>
    </source>
</evidence>
<organism evidence="5 6">
    <name type="scientific">Parelaphostrongylus tenuis</name>
    <name type="common">Meningeal worm</name>
    <dbReference type="NCBI Taxonomy" id="148309"/>
    <lineage>
        <taxon>Eukaryota</taxon>
        <taxon>Metazoa</taxon>
        <taxon>Ecdysozoa</taxon>
        <taxon>Nematoda</taxon>
        <taxon>Chromadorea</taxon>
        <taxon>Rhabditida</taxon>
        <taxon>Rhabditina</taxon>
        <taxon>Rhabditomorpha</taxon>
        <taxon>Strongyloidea</taxon>
        <taxon>Metastrongylidae</taxon>
        <taxon>Parelaphostrongylus</taxon>
    </lineage>
</organism>
<dbReference type="InterPro" id="IPR007515">
    <property type="entry name" value="Mss4"/>
</dbReference>
<dbReference type="InterPro" id="IPR011057">
    <property type="entry name" value="Mss4-like_sf"/>
</dbReference>
<dbReference type="GO" id="GO:0005829">
    <property type="term" value="C:cytosol"/>
    <property type="evidence" value="ECO:0007669"/>
    <property type="project" value="TreeGrafter"/>
</dbReference>
<dbReference type="PANTHER" id="PTHR13276">
    <property type="entry name" value="GUANINE NUCLEOTIDE EXCHANGE FACTOR MSS4"/>
    <property type="match status" value="1"/>
</dbReference>
<dbReference type="InterPro" id="IPR011323">
    <property type="entry name" value="Mss4/transl-control_tumour"/>
</dbReference>
<feature type="compositionally biased region" description="Basic and acidic residues" evidence="4">
    <location>
        <begin position="88"/>
        <end position="99"/>
    </location>
</feature>
<dbReference type="SUPFAM" id="SSF51316">
    <property type="entry name" value="Mss4-like"/>
    <property type="match status" value="1"/>
</dbReference>
<dbReference type="Gene3D" id="2.170.150.10">
    <property type="entry name" value="Metal Binding Protein, Guanine Nucleotide Exchange Factor, Chain A"/>
    <property type="match status" value="1"/>
</dbReference>